<protein>
    <submittedName>
        <fullName evidence="2">LytTr DNA-binding domain-containing protein</fullName>
    </submittedName>
</protein>
<dbReference type="AlphaFoldDB" id="A0A1G7UVV6"/>
<organism evidence="2 3">
    <name type="scientific">Facklamia miroungae</name>
    <dbReference type="NCBI Taxonomy" id="120956"/>
    <lineage>
        <taxon>Bacteria</taxon>
        <taxon>Bacillati</taxon>
        <taxon>Bacillota</taxon>
        <taxon>Bacilli</taxon>
        <taxon>Lactobacillales</taxon>
        <taxon>Aerococcaceae</taxon>
        <taxon>Facklamia</taxon>
    </lineage>
</organism>
<gene>
    <name evidence="2" type="ORF">SAMN05421791_11230</name>
</gene>
<name>A0A1G7UVV6_9LACT</name>
<dbReference type="SMART" id="SM00850">
    <property type="entry name" value="LytTR"/>
    <property type="match status" value="1"/>
</dbReference>
<dbReference type="OrthoDB" id="9809318at2"/>
<keyword evidence="3" id="KW-1185">Reference proteome</keyword>
<dbReference type="Pfam" id="PF04397">
    <property type="entry name" value="LytTR"/>
    <property type="match status" value="1"/>
</dbReference>
<dbReference type="InterPro" id="IPR046947">
    <property type="entry name" value="LytR-like"/>
</dbReference>
<dbReference type="PANTHER" id="PTHR37299">
    <property type="entry name" value="TRANSCRIPTIONAL REGULATOR-RELATED"/>
    <property type="match status" value="1"/>
</dbReference>
<dbReference type="RefSeq" id="WP_090290417.1">
    <property type="nucleotide sequence ID" value="NZ_FNCK01000012.1"/>
</dbReference>
<evidence type="ECO:0000313" key="3">
    <source>
        <dbReference type="Proteomes" id="UP000199708"/>
    </source>
</evidence>
<sequence length="147" mass="16809">MEGYQVDALDFLLKPINASAIERVLSKYLLIQPKFESFLIVEDHMGKQHVLELDDLILVEVNKRELRLVLADQDLLIPGTLARFKESLDQRFVAPHRSYLVNLNHVESMGKEEVILSSGVKVPLSRRSAKSIQKAFIDHYKGSAFYD</sequence>
<dbReference type="GO" id="GO:0003677">
    <property type="term" value="F:DNA binding"/>
    <property type="evidence" value="ECO:0007669"/>
    <property type="project" value="UniProtKB-KW"/>
</dbReference>
<accession>A0A1G7UVV6</accession>
<evidence type="ECO:0000313" key="2">
    <source>
        <dbReference type="EMBL" id="SDG51663.1"/>
    </source>
</evidence>
<evidence type="ECO:0000259" key="1">
    <source>
        <dbReference type="PROSITE" id="PS50930"/>
    </source>
</evidence>
<dbReference type="PANTHER" id="PTHR37299:SF1">
    <property type="entry name" value="STAGE 0 SPORULATION PROTEIN A HOMOLOG"/>
    <property type="match status" value="1"/>
</dbReference>
<dbReference type="Gene3D" id="2.40.50.1020">
    <property type="entry name" value="LytTr DNA-binding domain"/>
    <property type="match status" value="1"/>
</dbReference>
<feature type="domain" description="HTH LytTR-type" evidence="1">
    <location>
        <begin position="46"/>
        <end position="138"/>
    </location>
</feature>
<dbReference type="EMBL" id="FNCK01000012">
    <property type="protein sequence ID" value="SDG51663.1"/>
    <property type="molecule type" value="Genomic_DNA"/>
</dbReference>
<dbReference type="InterPro" id="IPR007492">
    <property type="entry name" value="LytTR_DNA-bd_dom"/>
</dbReference>
<proteinExistence type="predicted"/>
<dbReference type="STRING" id="120956.SAMN05421791_11230"/>
<reference evidence="2 3" key="1">
    <citation type="submission" date="2016-10" db="EMBL/GenBank/DDBJ databases">
        <authorList>
            <person name="de Groot N.N."/>
        </authorList>
    </citation>
    <scope>NUCLEOTIDE SEQUENCE [LARGE SCALE GENOMIC DNA]</scope>
    <source>
        <strain evidence="2 3">ATCC BAA-466</strain>
    </source>
</reference>
<dbReference type="GO" id="GO:0000156">
    <property type="term" value="F:phosphorelay response regulator activity"/>
    <property type="evidence" value="ECO:0007669"/>
    <property type="project" value="InterPro"/>
</dbReference>
<dbReference type="PROSITE" id="PS50930">
    <property type="entry name" value="HTH_LYTTR"/>
    <property type="match status" value="1"/>
</dbReference>
<keyword evidence="2" id="KW-0238">DNA-binding</keyword>
<dbReference type="Proteomes" id="UP000199708">
    <property type="component" value="Unassembled WGS sequence"/>
</dbReference>